<keyword evidence="2" id="KW-1185">Reference proteome</keyword>
<gene>
    <name evidence="1" type="ORF">BpHYR1_017643</name>
</gene>
<evidence type="ECO:0000313" key="2">
    <source>
        <dbReference type="Proteomes" id="UP000276133"/>
    </source>
</evidence>
<dbReference type="AlphaFoldDB" id="A0A3M7RFX4"/>
<sequence>MYNKLHFAISWIKLAKIVRHILASTLKIINLVREAKRWIYLIHKDFIDKYFFGIIIKGHYWKYHWIVFFIKPIEFLISFAFNEQYKDWLNSDKIMWMI</sequence>
<evidence type="ECO:0000313" key="1">
    <source>
        <dbReference type="EMBL" id="RNA22456.1"/>
    </source>
</evidence>
<dbReference type="EMBL" id="REGN01003449">
    <property type="protein sequence ID" value="RNA22456.1"/>
    <property type="molecule type" value="Genomic_DNA"/>
</dbReference>
<reference evidence="1 2" key="1">
    <citation type="journal article" date="2018" name="Sci. Rep.">
        <title>Genomic signatures of local adaptation to the degree of environmental predictability in rotifers.</title>
        <authorList>
            <person name="Franch-Gras L."/>
            <person name="Hahn C."/>
            <person name="Garcia-Roger E.M."/>
            <person name="Carmona M.J."/>
            <person name="Serra M."/>
            <person name="Gomez A."/>
        </authorList>
    </citation>
    <scope>NUCLEOTIDE SEQUENCE [LARGE SCALE GENOMIC DNA]</scope>
    <source>
        <strain evidence="1">HYR1</strain>
    </source>
</reference>
<comment type="caution">
    <text evidence="1">The sequence shown here is derived from an EMBL/GenBank/DDBJ whole genome shotgun (WGS) entry which is preliminary data.</text>
</comment>
<proteinExistence type="predicted"/>
<protein>
    <submittedName>
        <fullName evidence="1">Uncharacterized protein</fullName>
    </submittedName>
</protein>
<organism evidence="1 2">
    <name type="scientific">Brachionus plicatilis</name>
    <name type="common">Marine rotifer</name>
    <name type="synonym">Brachionus muelleri</name>
    <dbReference type="NCBI Taxonomy" id="10195"/>
    <lineage>
        <taxon>Eukaryota</taxon>
        <taxon>Metazoa</taxon>
        <taxon>Spiralia</taxon>
        <taxon>Gnathifera</taxon>
        <taxon>Rotifera</taxon>
        <taxon>Eurotatoria</taxon>
        <taxon>Monogononta</taxon>
        <taxon>Pseudotrocha</taxon>
        <taxon>Ploima</taxon>
        <taxon>Brachionidae</taxon>
        <taxon>Brachionus</taxon>
    </lineage>
</organism>
<accession>A0A3M7RFX4</accession>
<name>A0A3M7RFX4_BRAPC</name>
<dbReference type="Proteomes" id="UP000276133">
    <property type="component" value="Unassembled WGS sequence"/>
</dbReference>